<dbReference type="SMART" id="SM00032">
    <property type="entry name" value="CCP"/>
    <property type="match status" value="6"/>
</dbReference>
<keyword evidence="2" id="KW-0677">Repeat</keyword>
<feature type="domain" description="Sushi" evidence="5">
    <location>
        <begin position="243"/>
        <end position="301"/>
    </location>
</feature>
<dbReference type="OrthoDB" id="10026788at2759"/>
<feature type="disulfide bond" evidence="4">
    <location>
        <begin position="182"/>
        <end position="225"/>
    </location>
</feature>
<dbReference type="SUPFAM" id="SSF57535">
    <property type="entry name" value="Complement control module/SCR domain"/>
    <property type="match status" value="6"/>
</dbReference>
<protein>
    <submittedName>
        <fullName evidence="6">P-selectin-like protein</fullName>
    </submittedName>
</protein>
<evidence type="ECO:0000313" key="6">
    <source>
        <dbReference type="EMBL" id="RWS22670.1"/>
    </source>
</evidence>
<dbReference type="STRING" id="299467.A0A443S567"/>
<evidence type="ECO:0000313" key="7">
    <source>
        <dbReference type="Proteomes" id="UP000288716"/>
    </source>
</evidence>
<evidence type="ECO:0000256" key="2">
    <source>
        <dbReference type="ARBA" id="ARBA00022737"/>
    </source>
</evidence>
<sequence>MISDDRTTCGTEVGSVCKLNCLRNYRLAGDAERVCLESGEWSGKQGTCIDPSVRCLPPLIAPKNGFIDGDCVNWGGFTCTFACDDGYEISGSVRVTCDKISRRWSSATPTCVRETNTCPALDAPENGVIGGDCDGISSVTGARCRFACNPGYELEGTRSLVCQANGLWNGYVPVCVAHVVTCRPLRAPSNGYTTGVCGNSPPQNSRCTFHCNSGYELEGSQVLICSSEGRWNAAAPKCVRKVTSCRELKRPENGNFRCPQGTNIGAQCTFSCRSGFELEGRKVLICQTNGSWNGEEPVCQASPTCSALDRPQFGRHNGSCGEGVAVGAVCTFFCNSGYHLDGSQRLVCQPDGKWDNESPACVRDPAKCPTLLAPVNGTIKGTCSTSSAPA</sequence>
<dbReference type="AlphaFoldDB" id="A0A443S567"/>
<keyword evidence="4" id="KW-0768">Sushi</keyword>
<keyword evidence="3 4" id="KW-1015">Disulfide bond</keyword>
<evidence type="ECO:0000256" key="1">
    <source>
        <dbReference type="ARBA" id="ARBA00022729"/>
    </source>
</evidence>
<feature type="domain" description="Sushi" evidence="5">
    <location>
        <begin position="53"/>
        <end position="113"/>
    </location>
</feature>
<feature type="disulfide bond" evidence="4">
    <location>
        <begin position="211"/>
        <end position="238"/>
    </location>
</feature>
<comment type="caution">
    <text evidence="4">Lacks conserved residue(s) required for the propagation of feature annotation.</text>
</comment>
<dbReference type="CDD" id="cd00033">
    <property type="entry name" value="CCP"/>
    <property type="match status" value="6"/>
</dbReference>
<dbReference type="GO" id="GO:0030246">
    <property type="term" value="F:carbohydrate binding"/>
    <property type="evidence" value="ECO:0007669"/>
    <property type="project" value="UniProtKB-KW"/>
</dbReference>
<feature type="disulfide bond" evidence="4">
    <location>
        <begin position="148"/>
        <end position="175"/>
    </location>
</feature>
<dbReference type="PROSITE" id="PS50923">
    <property type="entry name" value="SUSHI"/>
    <property type="match status" value="6"/>
</dbReference>
<evidence type="ECO:0000259" key="5">
    <source>
        <dbReference type="PROSITE" id="PS50923"/>
    </source>
</evidence>
<dbReference type="EMBL" id="NCKV01008193">
    <property type="protein sequence ID" value="RWS22670.1"/>
    <property type="molecule type" value="Genomic_DNA"/>
</dbReference>
<dbReference type="InterPro" id="IPR051277">
    <property type="entry name" value="SEZ6_CSMD_C4BPB_Regulators"/>
</dbReference>
<comment type="caution">
    <text evidence="6">The sequence shown here is derived from an EMBL/GenBank/DDBJ whole genome shotgun (WGS) entry which is preliminary data.</text>
</comment>
<feature type="domain" description="Sushi" evidence="5">
    <location>
        <begin position="303"/>
        <end position="363"/>
    </location>
</feature>
<feature type="disulfide bond" evidence="4">
    <location>
        <begin position="334"/>
        <end position="361"/>
    </location>
</feature>
<dbReference type="InterPro" id="IPR000436">
    <property type="entry name" value="Sushi_SCR_CCP_dom"/>
</dbReference>
<dbReference type="PANTHER" id="PTHR45656:SF4">
    <property type="entry name" value="PROTEIN CBR-CLEC-78"/>
    <property type="match status" value="1"/>
</dbReference>
<dbReference type="InterPro" id="IPR035976">
    <property type="entry name" value="Sushi/SCR/CCP_sf"/>
</dbReference>
<feature type="disulfide bond" evidence="4">
    <location>
        <begin position="21"/>
        <end position="48"/>
    </location>
</feature>
<feature type="non-terminal residue" evidence="6">
    <location>
        <position position="390"/>
    </location>
</feature>
<organism evidence="6 7">
    <name type="scientific">Leptotrombidium deliense</name>
    <dbReference type="NCBI Taxonomy" id="299467"/>
    <lineage>
        <taxon>Eukaryota</taxon>
        <taxon>Metazoa</taxon>
        <taxon>Ecdysozoa</taxon>
        <taxon>Arthropoda</taxon>
        <taxon>Chelicerata</taxon>
        <taxon>Arachnida</taxon>
        <taxon>Acari</taxon>
        <taxon>Acariformes</taxon>
        <taxon>Trombidiformes</taxon>
        <taxon>Prostigmata</taxon>
        <taxon>Anystina</taxon>
        <taxon>Parasitengona</taxon>
        <taxon>Trombiculoidea</taxon>
        <taxon>Trombiculidae</taxon>
        <taxon>Leptotrombidium</taxon>
    </lineage>
</organism>
<proteinExistence type="predicted"/>
<feature type="domain" description="Sushi" evidence="5">
    <location>
        <begin position="1"/>
        <end position="50"/>
    </location>
</feature>
<evidence type="ECO:0000256" key="4">
    <source>
        <dbReference type="PROSITE-ProRule" id="PRU00302"/>
    </source>
</evidence>
<accession>A0A443S567</accession>
<evidence type="ECO:0000256" key="3">
    <source>
        <dbReference type="ARBA" id="ARBA00023157"/>
    </source>
</evidence>
<feature type="disulfide bond" evidence="4">
    <location>
        <begin position="305"/>
        <end position="348"/>
    </location>
</feature>
<dbReference type="VEuPathDB" id="VectorBase:LDEU009370"/>
<dbReference type="Gene3D" id="2.10.70.10">
    <property type="entry name" value="Complement Module, domain 1"/>
    <property type="match status" value="6"/>
</dbReference>
<keyword evidence="6" id="KW-0430">Lectin</keyword>
<keyword evidence="1" id="KW-0732">Signal</keyword>
<reference evidence="6 7" key="1">
    <citation type="journal article" date="2018" name="Gigascience">
        <title>Genomes of trombidid mites reveal novel predicted allergens and laterally-transferred genes associated with secondary metabolism.</title>
        <authorList>
            <person name="Dong X."/>
            <person name="Chaisiri K."/>
            <person name="Xia D."/>
            <person name="Armstrong S.D."/>
            <person name="Fang Y."/>
            <person name="Donnelly M.J."/>
            <person name="Kadowaki T."/>
            <person name="McGarry J.W."/>
            <person name="Darby A.C."/>
            <person name="Makepeace B.L."/>
        </authorList>
    </citation>
    <scope>NUCLEOTIDE SEQUENCE [LARGE SCALE GENOMIC DNA]</scope>
    <source>
        <strain evidence="6">UoL-UT</strain>
    </source>
</reference>
<feature type="disulfide bond" evidence="4">
    <location>
        <begin position="272"/>
        <end position="299"/>
    </location>
</feature>
<name>A0A443S567_9ACAR</name>
<feature type="domain" description="Sushi" evidence="5">
    <location>
        <begin position="180"/>
        <end position="240"/>
    </location>
</feature>
<dbReference type="PANTHER" id="PTHR45656">
    <property type="entry name" value="PROTEIN CBR-CLEC-78"/>
    <property type="match status" value="1"/>
</dbReference>
<keyword evidence="7" id="KW-1185">Reference proteome</keyword>
<dbReference type="Proteomes" id="UP000288716">
    <property type="component" value="Unassembled WGS sequence"/>
</dbReference>
<feature type="domain" description="Sushi" evidence="5">
    <location>
        <begin position="116"/>
        <end position="177"/>
    </location>
</feature>
<gene>
    <name evidence="6" type="ORF">B4U80_14891</name>
</gene>
<dbReference type="Pfam" id="PF00084">
    <property type="entry name" value="Sushi"/>
    <property type="match status" value="6"/>
</dbReference>